<comment type="caution">
    <text evidence="1">The sequence shown here is derived from an EMBL/GenBank/DDBJ whole genome shotgun (WGS) entry which is preliminary data.</text>
</comment>
<dbReference type="AlphaFoldDB" id="A0A8J8G610"/>
<reference evidence="1" key="1">
    <citation type="submission" date="2020-05" db="EMBL/GenBank/DDBJ databases">
        <title>Genomic Encyclopedia of Type Strains, Phase IV (KMG-V): Genome sequencing to study the core and pangenomes of soil and plant-associated prokaryotes.</title>
        <authorList>
            <person name="Whitman W."/>
        </authorList>
    </citation>
    <scope>NUCLEOTIDE SEQUENCE</scope>
    <source>
        <strain evidence="1">16F</strain>
    </source>
</reference>
<sequence length="105" mass="12399">MNKWKFAFWVCLSVLLLVTGYSTYSILDQAVTISFQKVGYIDTEKDLDNLMNIVNNTDLTKTQMEEEFKNNKLYEFMDFKKDTISLDRISLIFENNKLKSVTKNY</sequence>
<name>A0A8J8G610_9FLAO</name>
<accession>A0A8J8G610</accession>
<proteinExistence type="predicted"/>
<dbReference type="Proteomes" id="UP000610746">
    <property type="component" value="Unassembled WGS sequence"/>
</dbReference>
<keyword evidence="2" id="KW-1185">Reference proteome</keyword>
<organism evidence="1 2">
    <name type="scientific">Frigoriflavimonas asaccharolytica</name>
    <dbReference type="NCBI Taxonomy" id="2735899"/>
    <lineage>
        <taxon>Bacteria</taxon>
        <taxon>Pseudomonadati</taxon>
        <taxon>Bacteroidota</taxon>
        <taxon>Flavobacteriia</taxon>
        <taxon>Flavobacteriales</taxon>
        <taxon>Weeksellaceae</taxon>
        <taxon>Frigoriflavimonas</taxon>
    </lineage>
</organism>
<dbReference type="EMBL" id="JABSNO010000002">
    <property type="protein sequence ID" value="NRS91370.1"/>
    <property type="molecule type" value="Genomic_DNA"/>
</dbReference>
<protein>
    <submittedName>
        <fullName evidence="1">Uncharacterized protein</fullName>
    </submittedName>
</protein>
<gene>
    <name evidence="1" type="ORF">HNQ03_000436</name>
</gene>
<evidence type="ECO:0000313" key="2">
    <source>
        <dbReference type="Proteomes" id="UP000610746"/>
    </source>
</evidence>
<evidence type="ECO:0000313" key="1">
    <source>
        <dbReference type="EMBL" id="NRS91370.1"/>
    </source>
</evidence>
<dbReference type="RefSeq" id="WP_173778000.1">
    <property type="nucleotide sequence ID" value="NZ_JABSNO010000002.1"/>
</dbReference>